<feature type="non-terminal residue" evidence="1">
    <location>
        <position position="1"/>
    </location>
</feature>
<dbReference type="AlphaFoldDB" id="A0AAN8KY67"/>
<sequence>SSDTIGGYLHISSEGEDQDAFAFEINHQQGTHFPVLDDSKATHFSTSWSNGCLKFGKCLKLYTENREMCVKSFDMIYHQSVTGPQYLDVELYRVGSAWRELSWTEETMTQHTSRLCKGYFTKKESDVVLHQMTWPP</sequence>
<keyword evidence="2" id="KW-1185">Reference proteome</keyword>
<comment type="caution">
    <text evidence="1">The sequence shown here is derived from an EMBL/GenBank/DDBJ whole genome shotgun (WGS) entry which is preliminary data.</text>
</comment>
<evidence type="ECO:0000313" key="2">
    <source>
        <dbReference type="Proteomes" id="UP001356427"/>
    </source>
</evidence>
<organism evidence="1 2">
    <name type="scientific">Coregonus suidteri</name>
    <dbReference type="NCBI Taxonomy" id="861788"/>
    <lineage>
        <taxon>Eukaryota</taxon>
        <taxon>Metazoa</taxon>
        <taxon>Chordata</taxon>
        <taxon>Craniata</taxon>
        <taxon>Vertebrata</taxon>
        <taxon>Euteleostomi</taxon>
        <taxon>Actinopterygii</taxon>
        <taxon>Neopterygii</taxon>
        <taxon>Teleostei</taxon>
        <taxon>Protacanthopterygii</taxon>
        <taxon>Salmoniformes</taxon>
        <taxon>Salmonidae</taxon>
        <taxon>Coregoninae</taxon>
        <taxon>Coregonus</taxon>
    </lineage>
</organism>
<proteinExistence type="predicted"/>
<reference evidence="1 2" key="1">
    <citation type="submission" date="2021-04" db="EMBL/GenBank/DDBJ databases">
        <authorList>
            <person name="De Guttry C."/>
            <person name="Zahm M."/>
            <person name="Klopp C."/>
            <person name="Cabau C."/>
            <person name="Louis A."/>
            <person name="Berthelot C."/>
            <person name="Parey E."/>
            <person name="Roest Crollius H."/>
            <person name="Montfort J."/>
            <person name="Robinson-Rechavi M."/>
            <person name="Bucao C."/>
            <person name="Bouchez O."/>
            <person name="Gislard M."/>
            <person name="Lluch J."/>
            <person name="Milhes M."/>
            <person name="Lampietro C."/>
            <person name="Lopez Roques C."/>
            <person name="Donnadieu C."/>
            <person name="Braasch I."/>
            <person name="Desvignes T."/>
            <person name="Postlethwait J."/>
            <person name="Bobe J."/>
            <person name="Wedekind C."/>
            <person name="Guiguen Y."/>
        </authorList>
    </citation>
    <scope>NUCLEOTIDE SEQUENCE [LARGE SCALE GENOMIC DNA]</scope>
    <source>
        <strain evidence="1">Cs_M1</strain>
        <tissue evidence="1">Blood</tissue>
    </source>
</reference>
<evidence type="ECO:0000313" key="1">
    <source>
        <dbReference type="EMBL" id="KAK6297495.1"/>
    </source>
</evidence>
<accession>A0AAN8KY67</accession>
<gene>
    <name evidence="1" type="ORF">J4Q44_G00320780</name>
</gene>
<dbReference type="Proteomes" id="UP001356427">
    <property type="component" value="Unassembled WGS sequence"/>
</dbReference>
<protein>
    <submittedName>
        <fullName evidence="1">Uncharacterized protein</fullName>
    </submittedName>
</protein>
<dbReference type="EMBL" id="JAGTTL010000031">
    <property type="protein sequence ID" value="KAK6297495.1"/>
    <property type="molecule type" value="Genomic_DNA"/>
</dbReference>
<name>A0AAN8KY67_9TELE</name>